<dbReference type="Gene3D" id="3.30.70.3270">
    <property type="match status" value="1"/>
</dbReference>
<sequence length="132" mass="14311">MNLKIKISISSDILTKPIMAEAILETGVMLNISQAHFDRSHGEVVADVESGKFDVMCKALTNKGAVVTKLDVPIRWDENECVECSACVSVCPTKVFSLAEDFSLDVDDTKCIQCGTCVDMCPHNALSLGNNK</sequence>
<dbReference type="InterPro" id="IPR017900">
    <property type="entry name" value="4Fe4S_Fe_S_CS"/>
</dbReference>
<accession>A0AA51UNI5</accession>
<dbReference type="GO" id="GO:0051539">
    <property type="term" value="F:4 iron, 4 sulfur cluster binding"/>
    <property type="evidence" value="ECO:0007669"/>
    <property type="project" value="UniProtKB-KW"/>
</dbReference>
<evidence type="ECO:0000256" key="3">
    <source>
        <dbReference type="ARBA" id="ARBA00023004"/>
    </source>
</evidence>
<dbReference type="PANTHER" id="PTHR43687:SF1">
    <property type="entry name" value="FERREDOXIN III"/>
    <property type="match status" value="1"/>
</dbReference>
<dbReference type="GeneID" id="84231528"/>
<evidence type="ECO:0000256" key="4">
    <source>
        <dbReference type="ARBA" id="ARBA00023014"/>
    </source>
</evidence>
<dbReference type="Proteomes" id="UP001182908">
    <property type="component" value="Chromosome"/>
</dbReference>
<feature type="domain" description="4Fe-4S ferredoxin-type" evidence="5">
    <location>
        <begin position="102"/>
        <end position="131"/>
    </location>
</feature>
<dbReference type="KEGG" id="mseb:RE474_02385"/>
<dbReference type="PROSITE" id="PS51379">
    <property type="entry name" value="4FE4S_FER_2"/>
    <property type="match status" value="2"/>
</dbReference>
<protein>
    <submittedName>
        <fullName evidence="6">4Fe-4S binding protein</fullName>
    </submittedName>
</protein>
<organism evidence="6 7">
    <name type="scientific">Methanolobus sediminis</name>
    <dbReference type="NCBI Taxonomy" id="3072978"/>
    <lineage>
        <taxon>Archaea</taxon>
        <taxon>Methanobacteriati</taxon>
        <taxon>Methanobacteriota</taxon>
        <taxon>Stenosarchaea group</taxon>
        <taxon>Methanomicrobia</taxon>
        <taxon>Methanosarcinales</taxon>
        <taxon>Methanosarcinaceae</taxon>
        <taxon>Methanolobus</taxon>
    </lineage>
</organism>
<dbReference type="GO" id="GO:0046872">
    <property type="term" value="F:metal ion binding"/>
    <property type="evidence" value="ECO:0007669"/>
    <property type="project" value="UniProtKB-KW"/>
</dbReference>
<dbReference type="InterPro" id="IPR017896">
    <property type="entry name" value="4Fe4S_Fe-S-bd"/>
</dbReference>
<keyword evidence="7" id="KW-1185">Reference proteome</keyword>
<dbReference type="Pfam" id="PF12838">
    <property type="entry name" value="Fer4_7"/>
    <property type="match status" value="1"/>
</dbReference>
<keyword evidence="3" id="KW-0408">Iron</keyword>
<dbReference type="Gene3D" id="3.30.70.20">
    <property type="match status" value="1"/>
</dbReference>
<dbReference type="InterPro" id="IPR050572">
    <property type="entry name" value="Fe-S_Ferredoxin"/>
</dbReference>
<gene>
    <name evidence="6" type="ORF">RE474_02385</name>
</gene>
<dbReference type="SUPFAM" id="SSF54862">
    <property type="entry name" value="4Fe-4S ferredoxins"/>
    <property type="match status" value="1"/>
</dbReference>
<reference evidence="6 7" key="1">
    <citation type="submission" date="2023-08" db="EMBL/GenBank/DDBJ databases">
        <title>Methanolobus mangrovi sp. nov. and Methanolobus sediminis sp. nov, two novel methylotrophic methanogens isolated from mangrove sediments in China.</title>
        <authorList>
            <person name="Zhou J."/>
        </authorList>
    </citation>
    <scope>NUCLEOTIDE SEQUENCE [LARGE SCALE GENOMIC DNA]</scope>
    <source>
        <strain evidence="6 7">FTZ6</strain>
    </source>
</reference>
<dbReference type="PROSITE" id="PS00198">
    <property type="entry name" value="4FE4S_FER_1"/>
    <property type="match status" value="1"/>
</dbReference>
<dbReference type="GO" id="GO:0016491">
    <property type="term" value="F:oxidoreductase activity"/>
    <property type="evidence" value="ECO:0007669"/>
    <property type="project" value="UniProtKB-ARBA"/>
</dbReference>
<dbReference type="PANTHER" id="PTHR43687">
    <property type="entry name" value="ADENYLYLSULFATE REDUCTASE, BETA SUBUNIT"/>
    <property type="match status" value="1"/>
</dbReference>
<keyword evidence="1" id="KW-0004">4Fe-4S</keyword>
<dbReference type="AlphaFoldDB" id="A0AA51UNI5"/>
<evidence type="ECO:0000313" key="7">
    <source>
        <dbReference type="Proteomes" id="UP001182908"/>
    </source>
</evidence>
<keyword evidence="2" id="KW-0479">Metal-binding</keyword>
<evidence type="ECO:0000256" key="2">
    <source>
        <dbReference type="ARBA" id="ARBA00022723"/>
    </source>
</evidence>
<dbReference type="EMBL" id="CP133592">
    <property type="protein sequence ID" value="WMW25591.1"/>
    <property type="molecule type" value="Genomic_DNA"/>
</dbReference>
<evidence type="ECO:0000259" key="5">
    <source>
        <dbReference type="PROSITE" id="PS51379"/>
    </source>
</evidence>
<name>A0AA51UNI5_9EURY</name>
<keyword evidence="4" id="KW-0411">Iron-sulfur</keyword>
<proteinExistence type="predicted"/>
<evidence type="ECO:0000313" key="6">
    <source>
        <dbReference type="EMBL" id="WMW25591.1"/>
    </source>
</evidence>
<dbReference type="RefSeq" id="WP_309311395.1">
    <property type="nucleotide sequence ID" value="NZ_CP133592.1"/>
</dbReference>
<feature type="domain" description="4Fe-4S ferredoxin-type" evidence="5">
    <location>
        <begin position="72"/>
        <end position="101"/>
    </location>
</feature>
<evidence type="ECO:0000256" key="1">
    <source>
        <dbReference type="ARBA" id="ARBA00022485"/>
    </source>
</evidence>